<dbReference type="GO" id="GO:0008233">
    <property type="term" value="F:peptidase activity"/>
    <property type="evidence" value="ECO:0007669"/>
    <property type="project" value="InterPro"/>
</dbReference>
<evidence type="ECO:0000313" key="3">
    <source>
        <dbReference type="Proteomes" id="UP001141629"/>
    </source>
</evidence>
<proteinExistence type="predicted"/>
<evidence type="ECO:0000259" key="1">
    <source>
        <dbReference type="Pfam" id="PF02557"/>
    </source>
</evidence>
<feature type="domain" description="D-alanyl-D-alanine carboxypeptidase-like core" evidence="1">
    <location>
        <begin position="81"/>
        <end position="158"/>
    </location>
</feature>
<name>A0A9X3C1G2_9MYCO</name>
<dbReference type="PANTHER" id="PTHR34385">
    <property type="entry name" value="D-ALANYL-D-ALANINE CARBOXYPEPTIDASE"/>
    <property type="match status" value="1"/>
</dbReference>
<dbReference type="PANTHER" id="PTHR34385:SF1">
    <property type="entry name" value="PEPTIDOGLYCAN L-ALANYL-D-GLUTAMATE ENDOPEPTIDASE CWLK"/>
    <property type="match status" value="1"/>
</dbReference>
<dbReference type="CDD" id="cd14846">
    <property type="entry name" value="Peptidase_M15_like"/>
    <property type="match status" value="1"/>
</dbReference>
<dbReference type="RefSeq" id="WP_263995008.1">
    <property type="nucleotide sequence ID" value="NZ_JACKVK010000004.1"/>
</dbReference>
<dbReference type="EMBL" id="JACKVK010000004">
    <property type="protein sequence ID" value="MCV7420231.1"/>
    <property type="molecule type" value="Genomic_DNA"/>
</dbReference>
<dbReference type="SUPFAM" id="SSF55166">
    <property type="entry name" value="Hedgehog/DD-peptidase"/>
    <property type="match status" value="1"/>
</dbReference>
<dbReference type="AlphaFoldDB" id="A0A9X3C1G2"/>
<dbReference type="Proteomes" id="UP001141629">
    <property type="component" value="Unassembled WGS sequence"/>
</dbReference>
<sequence>MGQAVTGSVVTAVGLSALLMSCGTTSPPTSAPPTSAPPPTAAVAVEPLSIGTAAEDTTGGLVADGQLISPFDVENPAVGFLEPALLAAIQNAATAASADGVDVKLTSGWRSTGFQKRLFDQAVTTYGSADLAAQFVASPEKSMHVVGKAVDVGPVVADQWMIANGSRFGLCQIYANEIWHFELAVDAAGICPPLRPNAAG</sequence>
<dbReference type="InterPro" id="IPR052179">
    <property type="entry name" value="DD-CPase-like"/>
</dbReference>
<comment type="caution">
    <text evidence="2">The sequence shown here is derived from an EMBL/GenBank/DDBJ whole genome shotgun (WGS) entry which is preliminary data.</text>
</comment>
<accession>A0A9X3C1G2</accession>
<protein>
    <submittedName>
        <fullName evidence="2">M15 family metallopeptidase</fullName>
    </submittedName>
</protein>
<organism evidence="2 3">
    <name type="scientific">Mycobacterium yunnanensis</name>
    <dbReference type="NCBI Taxonomy" id="368477"/>
    <lineage>
        <taxon>Bacteria</taxon>
        <taxon>Bacillati</taxon>
        <taxon>Actinomycetota</taxon>
        <taxon>Actinomycetes</taxon>
        <taxon>Mycobacteriales</taxon>
        <taxon>Mycobacteriaceae</taxon>
        <taxon>Mycobacterium</taxon>
    </lineage>
</organism>
<keyword evidence="3" id="KW-1185">Reference proteome</keyword>
<dbReference type="Pfam" id="PF02557">
    <property type="entry name" value="VanY"/>
    <property type="match status" value="1"/>
</dbReference>
<gene>
    <name evidence="2" type="ORF">H7K45_06745</name>
</gene>
<reference evidence="2" key="2">
    <citation type="journal article" date="2022" name="BMC Genomics">
        <title>Comparative genome analysis of mycobacteria focusing on tRNA and non-coding RNA.</title>
        <authorList>
            <person name="Behra P.R.K."/>
            <person name="Pettersson B.M.F."/>
            <person name="Ramesh M."/>
            <person name="Das S."/>
            <person name="Dasgupta S."/>
            <person name="Kirsebom L.A."/>
        </authorList>
    </citation>
    <scope>NUCLEOTIDE SEQUENCE</scope>
    <source>
        <strain evidence="2">DSM 44838</strain>
    </source>
</reference>
<dbReference type="InterPro" id="IPR009045">
    <property type="entry name" value="Zn_M74/Hedgehog-like"/>
</dbReference>
<dbReference type="Gene3D" id="3.30.1380.10">
    <property type="match status" value="1"/>
</dbReference>
<reference evidence="2" key="1">
    <citation type="submission" date="2020-07" db="EMBL/GenBank/DDBJ databases">
        <authorList>
            <person name="Pettersson B.M.F."/>
            <person name="Behra P.R.K."/>
            <person name="Ramesh M."/>
            <person name="Das S."/>
            <person name="Dasgupta S."/>
            <person name="Kirsebom L.A."/>
        </authorList>
    </citation>
    <scope>NUCLEOTIDE SEQUENCE</scope>
    <source>
        <strain evidence="2">DSM 44838</strain>
    </source>
</reference>
<dbReference type="InterPro" id="IPR003709">
    <property type="entry name" value="VanY-like_core_dom"/>
</dbReference>
<evidence type="ECO:0000313" key="2">
    <source>
        <dbReference type="EMBL" id="MCV7420231.1"/>
    </source>
</evidence>
<dbReference type="GO" id="GO:0006508">
    <property type="term" value="P:proteolysis"/>
    <property type="evidence" value="ECO:0007669"/>
    <property type="project" value="InterPro"/>
</dbReference>